<evidence type="ECO:0000259" key="5">
    <source>
        <dbReference type="PROSITE" id="PS50893"/>
    </source>
</evidence>
<dbReference type="eggNOG" id="COG1121">
    <property type="taxonomic scope" value="Bacteria"/>
</dbReference>
<gene>
    <name evidence="6" type="ORF">NB231_04815</name>
</gene>
<dbReference type="AlphaFoldDB" id="A4BQ47"/>
<dbReference type="GO" id="GO:0016887">
    <property type="term" value="F:ATP hydrolysis activity"/>
    <property type="evidence" value="ECO:0007669"/>
    <property type="project" value="InterPro"/>
</dbReference>
<comment type="caution">
    <text evidence="6">The sequence shown here is derived from an EMBL/GenBank/DDBJ whole genome shotgun (WGS) entry which is preliminary data.</text>
</comment>
<name>A4BQ47_9GAMM</name>
<dbReference type="PANTHER" id="PTHR42734">
    <property type="entry name" value="METAL TRANSPORT SYSTEM ATP-BINDING PROTEIN TM_0124-RELATED"/>
    <property type="match status" value="1"/>
</dbReference>
<keyword evidence="2" id="KW-0813">Transport</keyword>
<dbReference type="SUPFAM" id="SSF52540">
    <property type="entry name" value="P-loop containing nucleoside triphosphate hydrolases"/>
    <property type="match status" value="1"/>
</dbReference>
<accession>A4BQ47</accession>
<sequence length="245" mass="26721">MIARPVIELTGICAGYGGPSVLQDVTLGVGAGEFLGLVGPNGGGKSTLLKVILGLLMPSRGRVRVLGAVPLRARRQVGYVPQYAEFARDFPISVCGVVLMGRLGQSPPLFGYRRCDRTIAMRSLREVGLVDLCERPIGELSGGQFQRVLIARALATEPEILLLDEPAANLDPRAERDLFGLLKSLNRRMTILVVTHDIAFVSEYVTRVACLNRELVCHTTEPLTAETIERLYGHPIRFVQHEGHG</sequence>
<dbReference type="PROSITE" id="PS50893">
    <property type="entry name" value="ABC_TRANSPORTER_2"/>
    <property type="match status" value="1"/>
</dbReference>
<dbReference type="Pfam" id="PF00005">
    <property type="entry name" value="ABC_tran"/>
    <property type="match status" value="1"/>
</dbReference>
<dbReference type="PROSITE" id="PS00211">
    <property type="entry name" value="ABC_TRANSPORTER_1"/>
    <property type="match status" value="1"/>
</dbReference>
<dbReference type="Gene3D" id="3.40.50.300">
    <property type="entry name" value="P-loop containing nucleotide triphosphate hydrolases"/>
    <property type="match status" value="1"/>
</dbReference>
<dbReference type="RefSeq" id="WP_005000182.1">
    <property type="nucleotide sequence ID" value="NZ_CH672427.1"/>
</dbReference>
<dbReference type="STRING" id="314278.NB231_04815"/>
<evidence type="ECO:0000313" key="7">
    <source>
        <dbReference type="Proteomes" id="UP000003374"/>
    </source>
</evidence>
<dbReference type="InterPro" id="IPR003593">
    <property type="entry name" value="AAA+_ATPase"/>
</dbReference>
<evidence type="ECO:0000256" key="1">
    <source>
        <dbReference type="ARBA" id="ARBA00005417"/>
    </source>
</evidence>
<evidence type="ECO:0000256" key="2">
    <source>
        <dbReference type="ARBA" id="ARBA00022448"/>
    </source>
</evidence>
<protein>
    <submittedName>
        <fullName evidence="6">ABC-type zinc transport system ATP-binding protein</fullName>
    </submittedName>
</protein>
<dbReference type="CDD" id="cd03235">
    <property type="entry name" value="ABC_Metallic_Cations"/>
    <property type="match status" value="1"/>
</dbReference>
<dbReference type="InterPro" id="IPR003439">
    <property type="entry name" value="ABC_transporter-like_ATP-bd"/>
</dbReference>
<reference evidence="6 7" key="1">
    <citation type="submission" date="2006-02" db="EMBL/GenBank/DDBJ databases">
        <authorList>
            <person name="Waterbury J."/>
            <person name="Ferriera S."/>
            <person name="Johnson J."/>
            <person name="Kravitz S."/>
            <person name="Halpern A."/>
            <person name="Remington K."/>
            <person name="Beeson K."/>
            <person name="Tran B."/>
            <person name="Rogers Y.-H."/>
            <person name="Friedman R."/>
            <person name="Venter J.C."/>
        </authorList>
    </citation>
    <scope>NUCLEOTIDE SEQUENCE [LARGE SCALE GENOMIC DNA]</scope>
    <source>
        <strain evidence="6 7">Nb-231</strain>
    </source>
</reference>
<dbReference type="EMBL" id="AAOF01000004">
    <property type="protein sequence ID" value="EAR22202.1"/>
    <property type="molecule type" value="Genomic_DNA"/>
</dbReference>
<dbReference type="InterPro" id="IPR017871">
    <property type="entry name" value="ABC_transporter-like_CS"/>
</dbReference>
<dbReference type="PANTHER" id="PTHR42734:SF17">
    <property type="entry name" value="METAL TRANSPORT SYSTEM ATP-BINDING PROTEIN TM_0124-RELATED"/>
    <property type="match status" value="1"/>
</dbReference>
<dbReference type="SMART" id="SM00382">
    <property type="entry name" value="AAA"/>
    <property type="match status" value="1"/>
</dbReference>
<dbReference type="GO" id="GO:0005524">
    <property type="term" value="F:ATP binding"/>
    <property type="evidence" value="ECO:0007669"/>
    <property type="project" value="UniProtKB-KW"/>
</dbReference>
<evidence type="ECO:0000313" key="6">
    <source>
        <dbReference type="EMBL" id="EAR22202.1"/>
    </source>
</evidence>
<dbReference type="InterPro" id="IPR050153">
    <property type="entry name" value="Metal_Ion_Import_ABC"/>
</dbReference>
<keyword evidence="4 6" id="KW-0067">ATP-binding</keyword>
<dbReference type="InterPro" id="IPR027417">
    <property type="entry name" value="P-loop_NTPase"/>
</dbReference>
<dbReference type="Proteomes" id="UP000003374">
    <property type="component" value="Unassembled WGS sequence"/>
</dbReference>
<comment type="similarity">
    <text evidence="1">Belongs to the ABC transporter superfamily.</text>
</comment>
<feature type="domain" description="ABC transporter" evidence="5">
    <location>
        <begin position="7"/>
        <end position="238"/>
    </location>
</feature>
<keyword evidence="7" id="KW-1185">Reference proteome</keyword>
<proteinExistence type="inferred from homology"/>
<dbReference type="HOGENOM" id="CLU_000604_1_11_6"/>
<evidence type="ECO:0000256" key="4">
    <source>
        <dbReference type="ARBA" id="ARBA00022840"/>
    </source>
</evidence>
<evidence type="ECO:0000256" key="3">
    <source>
        <dbReference type="ARBA" id="ARBA00022741"/>
    </source>
</evidence>
<keyword evidence="3" id="KW-0547">Nucleotide-binding</keyword>
<organism evidence="6 7">
    <name type="scientific">Nitrococcus mobilis Nb-231</name>
    <dbReference type="NCBI Taxonomy" id="314278"/>
    <lineage>
        <taxon>Bacteria</taxon>
        <taxon>Pseudomonadati</taxon>
        <taxon>Pseudomonadota</taxon>
        <taxon>Gammaproteobacteria</taxon>
        <taxon>Chromatiales</taxon>
        <taxon>Ectothiorhodospiraceae</taxon>
        <taxon>Nitrococcus</taxon>
    </lineage>
</organism>